<proteinExistence type="predicted"/>
<protein>
    <submittedName>
        <fullName evidence="1">Uncharacterized protein</fullName>
    </submittedName>
</protein>
<reference evidence="1 2" key="1">
    <citation type="submission" date="2014-01" db="EMBL/GenBank/DDBJ databases">
        <title>Genome sequence determination for a cystic fibrosis isolate, Inquilinus limosus.</title>
        <authorList>
            <person name="Pino M."/>
            <person name="Di Conza J."/>
            <person name="Gutkind G."/>
        </authorList>
    </citation>
    <scope>NUCLEOTIDE SEQUENCE [LARGE SCALE GENOMIC DNA]</scope>
    <source>
        <strain evidence="1 2">MP06</strain>
    </source>
</reference>
<sequence length="86" mass="10003">MDRSAMTVIRLPDRQRPEPEHVSCDQWGRPMFRFVVEYPHLRTQSGMERVWTATIWAYDQEDAEARLDAIRASGRLAGQVLETGAW</sequence>
<dbReference type="EMBL" id="JANX01000251">
    <property type="protein sequence ID" value="KGM32879.1"/>
    <property type="molecule type" value="Genomic_DNA"/>
</dbReference>
<comment type="caution">
    <text evidence="1">The sequence shown here is derived from an EMBL/GenBank/DDBJ whole genome shotgun (WGS) entry which is preliminary data.</text>
</comment>
<gene>
    <name evidence="1" type="ORF">P409_18850</name>
</gene>
<dbReference type="AlphaFoldDB" id="A0A0A0D466"/>
<evidence type="ECO:0000313" key="2">
    <source>
        <dbReference type="Proteomes" id="UP000029995"/>
    </source>
</evidence>
<accession>A0A0A0D466</accession>
<name>A0A0A0D466_9PROT</name>
<evidence type="ECO:0000313" key="1">
    <source>
        <dbReference type="EMBL" id="KGM32879.1"/>
    </source>
</evidence>
<organism evidence="1 2">
    <name type="scientific">Inquilinus limosus MP06</name>
    <dbReference type="NCBI Taxonomy" id="1398085"/>
    <lineage>
        <taxon>Bacteria</taxon>
        <taxon>Pseudomonadati</taxon>
        <taxon>Pseudomonadota</taxon>
        <taxon>Alphaproteobacteria</taxon>
        <taxon>Rhodospirillales</taxon>
        <taxon>Rhodospirillaceae</taxon>
        <taxon>Inquilinus</taxon>
    </lineage>
</organism>
<dbReference type="Proteomes" id="UP000029995">
    <property type="component" value="Unassembled WGS sequence"/>
</dbReference>